<name>A0A562JJ80_9BACI</name>
<dbReference type="GO" id="GO:0003993">
    <property type="term" value="F:acid phosphatase activity"/>
    <property type="evidence" value="ECO:0007669"/>
    <property type="project" value="InterPro"/>
</dbReference>
<reference evidence="6 7" key="1">
    <citation type="journal article" date="2015" name="Stand. Genomic Sci.">
        <title>Genomic Encyclopedia of Bacterial and Archaeal Type Strains, Phase III: the genomes of soil and plant-associated and newly described type strains.</title>
        <authorList>
            <person name="Whitman W.B."/>
            <person name="Woyke T."/>
            <person name="Klenk H.P."/>
            <person name="Zhou Y."/>
            <person name="Lilburn T.G."/>
            <person name="Beck B.J."/>
            <person name="De Vos P."/>
            <person name="Vandamme P."/>
            <person name="Eisen J.A."/>
            <person name="Garrity G."/>
            <person name="Hugenholtz P."/>
            <person name="Kyrpides N.C."/>
        </authorList>
    </citation>
    <scope>NUCLEOTIDE SEQUENCE [LARGE SCALE GENOMIC DNA]</scope>
    <source>
        <strain evidence="6 7">CGMCC 1.10115</strain>
    </source>
</reference>
<dbReference type="OrthoDB" id="9809781at2"/>
<feature type="domain" description="Phosphodiester glycosidase" evidence="4">
    <location>
        <begin position="238"/>
        <end position="393"/>
    </location>
</feature>
<dbReference type="InterPro" id="IPR015914">
    <property type="entry name" value="PAPs_N"/>
</dbReference>
<dbReference type="Pfam" id="PF16656">
    <property type="entry name" value="Pur_ac_phosph_N"/>
    <property type="match status" value="1"/>
</dbReference>
<evidence type="ECO:0000256" key="1">
    <source>
        <dbReference type="ARBA" id="ARBA00022729"/>
    </source>
</evidence>
<evidence type="ECO:0000313" key="7">
    <source>
        <dbReference type="Proteomes" id="UP000318667"/>
    </source>
</evidence>
<feature type="signal peptide" evidence="2">
    <location>
        <begin position="1"/>
        <end position="22"/>
    </location>
</feature>
<dbReference type="InterPro" id="IPR004843">
    <property type="entry name" value="Calcineurin-like_PHP"/>
</dbReference>
<organism evidence="6 7">
    <name type="scientific">Cytobacillus oceanisediminis</name>
    <dbReference type="NCBI Taxonomy" id="665099"/>
    <lineage>
        <taxon>Bacteria</taxon>
        <taxon>Bacillati</taxon>
        <taxon>Bacillota</taxon>
        <taxon>Bacilli</taxon>
        <taxon>Bacillales</taxon>
        <taxon>Bacillaceae</taxon>
        <taxon>Cytobacillus</taxon>
    </lineage>
</organism>
<feature type="domain" description="Purple acid phosphatase N-terminal" evidence="5">
    <location>
        <begin position="1125"/>
        <end position="1224"/>
    </location>
</feature>
<dbReference type="RefSeq" id="WP_144544145.1">
    <property type="nucleotide sequence ID" value="NZ_CBCSDC010000015.1"/>
</dbReference>
<dbReference type="Gene3D" id="3.60.21.10">
    <property type="match status" value="1"/>
</dbReference>
<accession>A0A562JJ80</accession>
<dbReference type="InterPro" id="IPR008963">
    <property type="entry name" value="Purple_acid_Pase-like_N"/>
</dbReference>
<dbReference type="Gene3D" id="2.60.40.10">
    <property type="entry name" value="Immunoglobulins"/>
    <property type="match status" value="1"/>
</dbReference>
<dbReference type="GeneID" id="65405078"/>
<dbReference type="Pfam" id="PF00149">
    <property type="entry name" value="Metallophos"/>
    <property type="match status" value="1"/>
</dbReference>
<dbReference type="PANTHER" id="PTHR45867:SF3">
    <property type="entry name" value="ACID PHOSPHATASE TYPE 7"/>
    <property type="match status" value="1"/>
</dbReference>
<sequence>MYSIKKGFFYFLAILLASQSFLFHKPLDQKTASAASFSLGSVIEEWTRPVAPGVHETEMTINSEAGRQEIFMMNINTDNPDIHIEAGLPNGKDFGMQTVSEQASFVSKPGHVVVGGVNGDFFNTANGIPLGSVIHEGKILKASNTETFGIKENGKAIIGYPNPSFSAVIREIETKIHSLNGTRGVNQLAVYTSNMKMTGTNHEGTEVLLSEVSGDIRKPGTLTAKVEKVMVNQGNSEIPDGKLILSGSGTASEKLKTLASGEEIELKTAVAAGWEDVKQALGGRITLIKNGQKVQFAESSFTTTRAPRTAAAIKADGSIFFLVLDGRQPGYSEGVTVFELRDLLYELGAVEALNLDGGGSSTYLSRTNGEDGLSLGNQPSDGNERGVANSFLVVSAATQGELQQLAVQPDHLLMLSGSTYDFNAKGMDTAFNPVQITKEPNWSMSDQALGIISADGIFTAGEGPMSGQLLAGLSGAKGASEITVVNQLSDLQLPQDTLTVKRGDEIKLDLKAILNGRAVHANPSNFEWEIIGDIGSLDENGVFKASRETAEGSITVRYGDKSDTINIQVGKMPVILETFENGLDQWTFSGARYQSVAIRQTTYPEPARFGNHALELKYDFTGTIGTSGAYAYPKEDIIIEDYPETIGMWVYGDGNGHWLRSQLRDGNNNAFPIDFETNMDWKGWKYVEASVPPGKETPLKLDLAVRLMETSNDNKNAGAIYVDNIRAVYGETNDDLMNPEISQIYPAENEVIPANELKISAVAKDNENGSGINPSRIKMYLDGNEVMAEFNEETGEIAHTPSQPLLDGYHEVKVVVQDHFGNESERVWQFEIDSGSTGLKPVFETEAYLGSPYEVLLQTNELQNIKTLKLHFSFDNKKVQPQQDKVLLDNRISEEHIAKNEITKDGQIYLELKDIQNIEGAEEIKELGRLPFLIPANSIEPIEIQFVEGALVLQEHKEPVSIYMPDIKAVLKAHYKIDVDRASVGFDANITVKNEDGKVVNGAAVKVLAPNHKLANVKEKESALYESPDMGSKTIALLSKHASALIEQQQGDWTKVKYGHFEGWLKTKDVEVSPWILGTTDQEGKIKTDRLSIIPSDLIIQVQKGQQYSFITNVKVLEHLGSQTPERLNLTFSEQVNSMNITWTTSPLTVNSVVELVETEHYEKSGFEGKEVKTVKGKSSEYAFGEGEVQVHSASINGLKRNTSYTYRVGDGSEEGWSETAAFTARSRDNNPFSFILMGDTQAPPNQTENGFGIFTELFQKAKQGDPDASFMLHVGDMIDDGNLYTHWNAFFESMKNPKLAPSTPFVPAVGNHENIGTGVETFKHLFKLPQNGPEKFKGTVYSFDYGNAHFAVMNTETSKEGLLEQAEWLKEDMTGTDKKWKIVVYHRSPYYSNPAGGSEMVKEVWPSIFDELDIDLAISGHDHSYVRTFPLKNGEKAENGTTYVIAGSTGKKFYATTPQPYMDVYFDEDTQVYTNVSIDDQGINLIVKTRDGRIVDQHTIKK</sequence>
<dbReference type="InterPro" id="IPR029052">
    <property type="entry name" value="Metallo-depent_PP-like"/>
</dbReference>
<proteinExistence type="predicted"/>
<keyword evidence="1 2" id="KW-0732">Signal</keyword>
<comment type="caution">
    <text evidence="6">The sequence shown here is derived from an EMBL/GenBank/DDBJ whole genome shotgun (WGS) entry which is preliminary data.</text>
</comment>
<dbReference type="PANTHER" id="PTHR45867">
    <property type="entry name" value="PURPLE ACID PHOSPHATASE"/>
    <property type="match status" value="1"/>
</dbReference>
<dbReference type="SUPFAM" id="SSF49363">
    <property type="entry name" value="Purple acid phosphatase, N-terminal domain"/>
    <property type="match status" value="1"/>
</dbReference>
<keyword evidence="7" id="KW-1185">Reference proteome</keyword>
<evidence type="ECO:0000259" key="5">
    <source>
        <dbReference type="Pfam" id="PF16656"/>
    </source>
</evidence>
<feature type="chain" id="PRO_5038569725" evidence="2">
    <location>
        <begin position="23"/>
        <end position="1503"/>
    </location>
</feature>
<dbReference type="SUPFAM" id="SSF56300">
    <property type="entry name" value="Metallo-dependent phosphatases"/>
    <property type="match status" value="1"/>
</dbReference>
<dbReference type="InterPro" id="IPR018711">
    <property type="entry name" value="NAGPA"/>
</dbReference>
<evidence type="ECO:0000259" key="4">
    <source>
        <dbReference type="Pfam" id="PF09992"/>
    </source>
</evidence>
<protein>
    <submittedName>
        <fullName evidence="6">Purple acid phosphatase-like protein</fullName>
    </submittedName>
</protein>
<gene>
    <name evidence="6" type="ORF">IQ19_03954</name>
</gene>
<dbReference type="GO" id="GO:0046872">
    <property type="term" value="F:metal ion binding"/>
    <property type="evidence" value="ECO:0007669"/>
    <property type="project" value="InterPro"/>
</dbReference>
<dbReference type="Proteomes" id="UP000318667">
    <property type="component" value="Unassembled WGS sequence"/>
</dbReference>
<dbReference type="Gene3D" id="2.60.120.430">
    <property type="entry name" value="Galactose-binding lectin"/>
    <property type="match status" value="1"/>
</dbReference>
<feature type="domain" description="Calcineurin-like phosphoesterase" evidence="3">
    <location>
        <begin position="1234"/>
        <end position="1426"/>
    </location>
</feature>
<evidence type="ECO:0000259" key="3">
    <source>
        <dbReference type="Pfam" id="PF00149"/>
    </source>
</evidence>
<evidence type="ECO:0000256" key="2">
    <source>
        <dbReference type="SAM" id="SignalP"/>
    </source>
</evidence>
<dbReference type="Pfam" id="PF09992">
    <property type="entry name" value="NAGPA"/>
    <property type="match status" value="1"/>
</dbReference>
<evidence type="ECO:0000313" key="6">
    <source>
        <dbReference type="EMBL" id="TWH82974.1"/>
    </source>
</evidence>
<dbReference type="EMBL" id="VLKI01000014">
    <property type="protein sequence ID" value="TWH82974.1"/>
    <property type="molecule type" value="Genomic_DNA"/>
</dbReference>
<dbReference type="Gene3D" id="2.60.40.380">
    <property type="entry name" value="Purple acid phosphatase-like, N-terminal"/>
    <property type="match status" value="1"/>
</dbReference>
<dbReference type="InterPro" id="IPR013783">
    <property type="entry name" value="Ig-like_fold"/>
</dbReference>